<reference evidence="3" key="1">
    <citation type="journal article" date="2015" name="Nat. Genet.">
        <title>The genome and transcriptome of the zoonotic hookworm Ancylostoma ceylanicum identify infection-specific gene families.</title>
        <authorList>
            <person name="Schwarz E.M."/>
            <person name="Hu Y."/>
            <person name="Antoshechkin I."/>
            <person name="Miller M.M."/>
            <person name="Sternberg P.W."/>
            <person name="Aroian R.V."/>
        </authorList>
    </citation>
    <scope>NUCLEOTIDE SEQUENCE</scope>
    <source>
        <strain evidence="3">HY135</strain>
    </source>
</reference>
<proteinExistence type="predicted"/>
<accession>A0A016UCW3</accession>
<evidence type="ECO:0000313" key="3">
    <source>
        <dbReference type="Proteomes" id="UP000024635"/>
    </source>
</evidence>
<organism evidence="2 3">
    <name type="scientific">Ancylostoma ceylanicum</name>
    <dbReference type="NCBI Taxonomy" id="53326"/>
    <lineage>
        <taxon>Eukaryota</taxon>
        <taxon>Metazoa</taxon>
        <taxon>Ecdysozoa</taxon>
        <taxon>Nematoda</taxon>
        <taxon>Chromadorea</taxon>
        <taxon>Rhabditida</taxon>
        <taxon>Rhabditina</taxon>
        <taxon>Rhabditomorpha</taxon>
        <taxon>Strongyloidea</taxon>
        <taxon>Ancylostomatidae</taxon>
        <taxon>Ancylostomatinae</taxon>
        <taxon>Ancylostoma</taxon>
    </lineage>
</organism>
<name>A0A016UCW3_9BILA</name>
<gene>
    <name evidence="2" type="primary">Acey_s0045.g1295</name>
    <name evidence="2" type="ORF">Y032_0045g1295</name>
</gene>
<feature type="signal peptide" evidence="1">
    <location>
        <begin position="1"/>
        <end position="19"/>
    </location>
</feature>
<keyword evidence="3" id="KW-1185">Reference proteome</keyword>
<evidence type="ECO:0000313" key="2">
    <source>
        <dbReference type="EMBL" id="EYC13149.1"/>
    </source>
</evidence>
<keyword evidence="1" id="KW-0732">Signal</keyword>
<feature type="chain" id="PRO_5001492243" evidence="1">
    <location>
        <begin position="20"/>
        <end position="68"/>
    </location>
</feature>
<dbReference type="Proteomes" id="UP000024635">
    <property type="component" value="Unassembled WGS sequence"/>
</dbReference>
<comment type="caution">
    <text evidence="2">The sequence shown here is derived from an EMBL/GenBank/DDBJ whole genome shotgun (WGS) entry which is preliminary data.</text>
</comment>
<dbReference type="EMBL" id="JARK01001381">
    <property type="protein sequence ID" value="EYC13149.1"/>
    <property type="molecule type" value="Genomic_DNA"/>
</dbReference>
<dbReference type="AlphaFoldDB" id="A0A016UCW3"/>
<evidence type="ECO:0000256" key="1">
    <source>
        <dbReference type="SAM" id="SignalP"/>
    </source>
</evidence>
<sequence length="68" mass="7933">MCTLFVLLLYRTIFPFVVSRVVNHEHINSSLFSLTQEYYGDSYDGNTLRCLSLLGMIHPHMVKERDNP</sequence>
<protein>
    <submittedName>
        <fullName evidence="2">Uncharacterized protein</fullName>
    </submittedName>
</protein>